<evidence type="ECO:0000256" key="1">
    <source>
        <dbReference type="SAM" id="MobiDB-lite"/>
    </source>
</evidence>
<evidence type="ECO:0000313" key="3">
    <source>
        <dbReference type="Proteomes" id="UP000824540"/>
    </source>
</evidence>
<sequence>MVTVGGLDVEEERQLQPNKRTSACPGTAPSLVSFVFETVLFCLCDAKHEQLASPLAEHAGSIILCPESLEGLLDRRVSQLRRAADGGKGYGERCIHRCVCVH</sequence>
<proteinExistence type="predicted"/>
<comment type="caution">
    <text evidence="2">The sequence shown here is derived from an EMBL/GenBank/DDBJ whole genome shotgun (WGS) entry which is preliminary data.</text>
</comment>
<reference evidence="2" key="1">
    <citation type="thesis" date="2021" institute="BYU ScholarsArchive" country="Provo, UT, USA">
        <title>Applications of and Algorithms for Genome Assembly and Genomic Analyses with an Emphasis on Marine Teleosts.</title>
        <authorList>
            <person name="Pickett B.D."/>
        </authorList>
    </citation>
    <scope>NUCLEOTIDE SEQUENCE</scope>
    <source>
        <strain evidence="2">HI-2016</strain>
    </source>
</reference>
<feature type="region of interest" description="Disordered" evidence="1">
    <location>
        <begin position="1"/>
        <end position="22"/>
    </location>
</feature>
<evidence type="ECO:0000313" key="2">
    <source>
        <dbReference type="EMBL" id="KAG9353667.1"/>
    </source>
</evidence>
<dbReference type="AlphaFoldDB" id="A0A8T2PQL3"/>
<dbReference type="Proteomes" id="UP000824540">
    <property type="component" value="Unassembled WGS sequence"/>
</dbReference>
<protein>
    <submittedName>
        <fullName evidence="2">Uncharacterized protein</fullName>
    </submittedName>
</protein>
<gene>
    <name evidence="2" type="ORF">JZ751_011789</name>
</gene>
<dbReference type="EMBL" id="JAFBMS010000003">
    <property type="protein sequence ID" value="KAG9353667.1"/>
    <property type="molecule type" value="Genomic_DNA"/>
</dbReference>
<keyword evidence="3" id="KW-1185">Reference proteome</keyword>
<accession>A0A8T2PQL3</accession>
<organism evidence="2 3">
    <name type="scientific">Albula glossodonta</name>
    <name type="common">roundjaw bonefish</name>
    <dbReference type="NCBI Taxonomy" id="121402"/>
    <lineage>
        <taxon>Eukaryota</taxon>
        <taxon>Metazoa</taxon>
        <taxon>Chordata</taxon>
        <taxon>Craniata</taxon>
        <taxon>Vertebrata</taxon>
        <taxon>Euteleostomi</taxon>
        <taxon>Actinopterygii</taxon>
        <taxon>Neopterygii</taxon>
        <taxon>Teleostei</taxon>
        <taxon>Albuliformes</taxon>
        <taxon>Albulidae</taxon>
        <taxon>Albula</taxon>
    </lineage>
</organism>
<name>A0A8T2PQL3_9TELE</name>